<comment type="caution">
    <text evidence="1">The sequence shown here is derived from an EMBL/GenBank/DDBJ whole genome shotgun (WGS) entry which is preliminary data.</text>
</comment>
<evidence type="ECO:0000313" key="1">
    <source>
        <dbReference type="EMBL" id="KTD37298.1"/>
    </source>
</evidence>
<reference evidence="1 2" key="1">
    <citation type="submission" date="2015-11" db="EMBL/GenBank/DDBJ databases">
        <title>Genomic analysis of 38 Legionella species identifies large and diverse effector repertoires.</title>
        <authorList>
            <person name="Burstein D."/>
            <person name="Amaro F."/>
            <person name="Zusman T."/>
            <person name="Lifshitz Z."/>
            <person name="Cohen O."/>
            <person name="Gilbert J.A."/>
            <person name="Pupko T."/>
            <person name="Shuman H.A."/>
            <person name="Segal G."/>
        </authorList>
    </citation>
    <scope>NUCLEOTIDE SEQUENCE [LARGE SCALE GENOMIC DNA]</scope>
    <source>
        <strain evidence="1 2">Oak Ridge-10</strain>
    </source>
</reference>
<evidence type="ECO:0000313" key="2">
    <source>
        <dbReference type="Proteomes" id="UP000054858"/>
    </source>
</evidence>
<organism evidence="1 2">
    <name type="scientific">Legionella oakridgensis</name>
    <dbReference type="NCBI Taxonomy" id="29423"/>
    <lineage>
        <taxon>Bacteria</taxon>
        <taxon>Pseudomonadati</taxon>
        <taxon>Pseudomonadota</taxon>
        <taxon>Gammaproteobacteria</taxon>
        <taxon>Legionellales</taxon>
        <taxon>Legionellaceae</taxon>
        <taxon>Legionella</taxon>
    </lineage>
</organism>
<proteinExistence type="predicted"/>
<dbReference type="GO" id="GO:0005524">
    <property type="term" value="F:ATP binding"/>
    <property type="evidence" value="ECO:0007669"/>
    <property type="project" value="UniProtKB-KW"/>
</dbReference>
<dbReference type="PATRIC" id="fig|29423.5.peg.2557"/>
<accession>A0A0W0WYD0</accession>
<keyword evidence="1" id="KW-0067">ATP-binding</keyword>
<keyword evidence="1" id="KW-0547">Nucleotide-binding</keyword>
<name>A0A0W0WYD0_9GAMM</name>
<dbReference type="EMBL" id="LNYP01000031">
    <property type="protein sequence ID" value="KTD37298.1"/>
    <property type="molecule type" value="Genomic_DNA"/>
</dbReference>
<protein>
    <submittedName>
        <fullName evidence="1">ABC transporter ATP-binding protein Uup</fullName>
    </submittedName>
</protein>
<dbReference type="Proteomes" id="UP000054858">
    <property type="component" value="Unassembled WGS sequence"/>
</dbReference>
<gene>
    <name evidence="1" type="primary">uup_2</name>
    <name evidence="1" type="ORF">Loak_2434</name>
</gene>
<dbReference type="AlphaFoldDB" id="A0A0W0WYD0"/>
<sequence length="84" mass="10060">MHYKPIQFKDLSLIYPHKTCFQDFRSEIHVDDRIALISRPGSGSNSSFYHSFLDSIHIEIKYQTHQRRIPCFNDAHFFEVIHHD</sequence>